<dbReference type="Pfam" id="PF06605">
    <property type="entry name" value="Prophage_tail"/>
    <property type="match status" value="1"/>
</dbReference>
<evidence type="ECO:0000259" key="2">
    <source>
        <dbReference type="Pfam" id="PF18994"/>
    </source>
</evidence>
<evidence type="ECO:0000313" key="3">
    <source>
        <dbReference type="EMBL" id="WLR44486.1"/>
    </source>
</evidence>
<dbReference type="InterPro" id="IPR044051">
    <property type="entry name" value="Prophage_tail_N"/>
</dbReference>
<evidence type="ECO:0000313" key="4">
    <source>
        <dbReference type="Proteomes" id="UP001197974"/>
    </source>
</evidence>
<proteinExistence type="predicted"/>
<dbReference type="InterPro" id="IPR013783">
    <property type="entry name" value="Ig-like_fold"/>
</dbReference>
<keyword evidence="3" id="KW-0614">Plasmid</keyword>
<accession>A0ABY9JYK9</accession>
<dbReference type="SUPFAM" id="SSF49265">
    <property type="entry name" value="Fibronectin type III"/>
    <property type="match status" value="1"/>
</dbReference>
<reference evidence="3 4" key="1">
    <citation type="submission" date="2023-06" db="EMBL/GenBank/DDBJ databases">
        <title>Five Gram-positive bacteria isolated from mangrove sediments in Shenzhen, Guangdong, China.</title>
        <authorList>
            <person name="Yu S."/>
            <person name="Zheng W."/>
            <person name="Huang Y."/>
        </authorList>
    </citation>
    <scope>NUCLEOTIDE SEQUENCE [LARGE SCALE GENOMIC DNA]</scope>
    <source>
        <strain evidence="3 4">SaN35-3</strain>
        <plasmid evidence="3 4">unnamed2</plasmid>
    </source>
</reference>
<dbReference type="Gene3D" id="3.55.50.40">
    <property type="match status" value="1"/>
</dbReference>
<dbReference type="InterPro" id="IPR010572">
    <property type="entry name" value="Tail_dom"/>
</dbReference>
<dbReference type="Proteomes" id="UP001197974">
    <property type="component" value="Plasmid unnamed2"/>
</dbReference>
<name>A0ABY9JYK9_9BACI</name>
<evidence type="ECO:0000259" key="1">
    <source>
        <dbReference type="Pfam" id="PF06605"/>
    </source>
</evidence>
<dbReference type="EMBL" id="CP129015">
    <property type="protein sequence ID" value="WLR44486.1"/>
    <property type="molecule type" value="Genomic_DNA"/>
</dbReference>
<dbReference type="InterPro" id="IPR036116">
    <property type="entry name" value="FN3_sf"/>
</dbReference>
<keyword evidence="4" id="KW-1185">Reference proteome</keyword>
<gene>
    <name evidence="3" type="ORF">LC087_19495</name>
</gene>
<dbReference type="RefSeq" id="WP_306020992.1">
    <property type="nucleotide sequence ID" value="NZ_CP129015.1"/>
</dbReference>
<dbReference type="Gene3D" id="2.60.40.10">
    <property type="entry name" value="Immunoglobulins"/>
    <property type="match status" value="1"/>
</dbReference>
<organism evidence="3 4">
    <name type="scientific">Bacillus carboniphilus</name>
    <dbReference type="NCBI Taxonomy" id="86663"/>
    <lineage>
        <taxon>Bacteria</taxon>
        <taxon>Bacillati</taxon>
        <taxon>Bacillota</taxon>
        <taxon>Bacilli</taxon>
        <taxon>Bacillales</taxon>
        <taxon>Bacillaceae</taxon>
        <taxon>Bacillus</taxon>
    </lineage>
</organism>
<dbReference type="Gene3D" id="6.20.110.10">
    <property type="match status" value="1"/>
</dbReference>
<sequence length="471" mass="53671">MTGITNLTRFRRINGELYITLTVLPGSKCFDLVEEESIINFDGEEYVIKIIEKKTRGQTYIKEVSAVHKFFATLKDDYIYHKYGDWTSMPQALFYPFEDTGFEYTIIDSYNFGLHFWEDGFGDQDKLGAFEDILNTYGAEFKIINNNHIQIAREIGGVTDFQLRYNHNIKGIKVRVEPPTVTYVKGYGKDGLEVEYTSPYADIYRQLKKGKFVDETIEDEDDLLEAIKESIDDEPKVSVSCDFIELKDQNYQGEFPNIGDYLYLIHEPLGYDFKIRIVETKETFDADLKAIKTEIQLGNMKGDMSQIVANLNSKTNKIITPDGTLRKSILPNDIPPVPANVVVTGGFQTIQLEWDFNNDVYGLYEVYGAKDEGFYPSTDTLLWSGKVSGFFHKVQTNETWYYRVRAINAHGNASAYTDEFSATTYKIITDDILFGAITADLIEDLAIEAKKLAKDSITNDKLADGVSQLLK</sequence>
<geneLocation type="plasmid" evidence="3 4">
    <name>unnamed2</name>
</geneLocation>
<dbReference type="Pfam" id="PF18994">
    <property type="entry name" value="Prophage_tailD1"/>
    <property type="match status" value="1"/>
</dbReference>
<feature type="domain" description="Tail spike" evidence="1">
    <location>
        <begin position="73"/>
        <end position="310"/>
    </location>
</feature>
<protein>
    <submittedName>
        <fullName evidence="3">Phage tail protein</fullName>
    </submittedName>
</protein>
<feature type="domain" description="Prophage endopeptidase tail N-terminal" evidence="2">
    <location>
        <begin position="6"/>
        <end position="68"/>
    </location>
</feature>